<accession>K5V7T5</accession>
<evidence type="ECO:0000256" key="1">
    <source>
        <dbReference type="SAM" id="MobiDB-lite"/>
    </source>
</evidence>
<dbReference type="KEGG" id="pco:PHACADRAFT_88684"/>
<protein>
    <submittedName>
        <fullName evidence="2">Uncharacterized protein</fullName>
    </submittedName>
</protein>
<feature type="region of interest" description="Disordered" evidence="1">
    <location>
        <begin position="229"/>
        <end position="255"/>
    </location>
</feature>
<dbReference type="AlphaFoldDB" id="K5V7T5"/>
<evidence type="ECO:0000313" key="2">
    <source>
        <dbReference type="EMBL" id="EKM58801.1"/>
    </source>
</evidence>
<dbReference type="InParanoid" id="K5V7T5"/>
<name>K5V7T5_PHACS</name>
<dbReference type="GeneID" id="18920608"/>
<proteinExistence type="predicted"/>
<sequence length="351" mass="38936">MFRWFRPSSAPDEIYSSCLQTLHLGHALWYPEPHETGEPQICDVGFIHEGAFIRLFNFDPDLSQEKKVKFWEPPFTITEPLSRNLLRVDRRQRPLVPAHYCSHGVESKQMQASANVTAGANVSAALTANYTCKATQGAILELNSNAYTETLFENQALEKYIVRNHDTWYTYATETLGHRLKRENLVVVRGWVKTEADWAAVAFGNVSTSSSVSAEGNVGGIAGVGVGRSHSRSVTGTPMERQGQHYLADASRRRPAESTRDQCVLVKRYKLQKRLGILTKLTAGAGHHRLPDAGDGRSGRGGEGVVVREEEDLIDAGMLNRQGDILDPLDILLDYMLEVSLLIQRGMCGAN</sequence>
<organism evidence="2 3">
    <name type="scientific">Phanerochaete carnosa (strain HHB-10118-sp)</name>
    <name type="common">White-rot fungus</name>
    <name type="synonym">Peniophora carnosa</name>
    <dbReference type="NCBI Taxonomy" id="650164"/>
    <lineage>
        <taxon>Eukaryota</taxon>
        <taxon>Fungi</taxon>
        <taxon>Dikarya</taxon>
        <taxon>Basidiomycota</taxon>
        <taxon>Agaricomycotina</taxon>
        <taxon>Agaricomycetes</taxon>
        <taxon>Polyporales</taxon>
        <taxon>Phanerochaetaceae</taxon>
        <taxon>Phanerochaete</taxon>
    </lineage>
</organism>
<dbReference type="OrthoDB" id="3222453at2759"/>
<evidence type="ECO:0000313" key="3">
    <source>
        <dbReference type="Proteomes" id="UP000008370"/>
    </source>
</evidence>
<keyword evidence="3" id="KW-1185">Reference proteome</keyword>
<dbReference type="Proteomes" id="UP000008370">
    <property type="component" value="Unassembled WGS sequence"/>
</dbReference>
<dbReference type="HOGENOM" id="CLU_021108_0_1_1"/>
<gene>
    <name evidence="2" type="ORF">PHACADRAFT_88684</name>
</gene>
<dbReference type="RefSeq" id="XP_007391393.1">
    <property type="nucleotide sequence ID" value="XM_007391331.1"/>
</dbReference>
<reference evidence="2 3" key="1">
    <citation type="journal article" date="2012" name="BMC Genomics">
        <title>Comparative genomics of the white-rot fungi, Phanerochaete carnosa and P. chrysosporium, to elucidate the genetic basis of the distinct wood types they colonize.</title>
        <authorList>
            <person name="Suzuki H."/>
            <person name="MacDonald J."/>
            <person name="Syed K."/>
            <person name="Salamov A."/>
            <person name="Hori C."/>
            <person name="Aerts A."/>
            <person name="Henrissat B."/>
            <person name="Wiebenga A."/>
            <person name="vanKuyk P.A."/>
            <person name="Barry K."/>
            <person name="Lindquist E."/>
            <person name="LaButti K."/>
            <person name="Lapidus A."/>
            <person name="Lucas S."/>
            <person name="Coutinho P."/>
            <person name="Gong Y."/>
            <person name="Samejima M."/>
            <person name="Mahadevan R."/>
            <person name="Abou-Zaid M."/>
            <person name="de Vries R.P."/>
            <person name="Igarashi K."/>
            <person name="Yadav J.S."/>
            <person name="Grigoriev I.V."/>
            <person name="Master E.R."/>
        </authorList>
    </citation>
    <scope>NUCLEOTIDE SEQUENCE [LARGE SCALE GENOMIC DNA]</scope>
    <source>
        <strain evidence="2 3">HHB-10118-sp</strain>
    </source>
</reference>
<dbReference type="EMBL" id="JH930469">
    <property type="protein sequence ID" value="EKM58801.1"/>
    <property type="molecule type" value="Genomic_DNA"/>
</dbReference>